<dbReference type="Gene3D" id="3.30.559.30">
    <property type="entry name" value="Nonribosomal peptide synthetase, condensation domain"/>
    <property type="match status" value="2"/>
</dbReference>
<dbReference type="InterPro" id="IPR020806">
    <property type="entry name" value="PKS_PP-bd"/>
</dbReference>
<dbReference type="Proteomes" id="UP000282574">
    <property type="component" value="Unassembled WGS sequence"/>
</dbReference>
<dbReference type="EMBL" id="RSCK01000027">
    <property type="protein sequence ID" value="RUT11332.1"/>
    <property type="molecule type" value="Genomic_DNA"/>
</dbReference>
<comment type="cofactor">
    <cofactor evidence="1">
        <name>pantetheine 4'-phosphate</name>
        <dbReference type="ChEBI" id="CHEBI:47942"/>
    </cofactor>
</comment>
<feature type="domain" description="Carrier" evidence="4">
    <location>
        <begin position="471"/>
        <end position="546"/>
    </location>
</feature>
<dbReference type="SMART" id="SM00823">
    <property type="entry name" value="PKS_PP"/>
    <property type="match status" value="1"/>
</dbReference>
<dbReference type="GO" id="GO:0072330">
    <property type="term" value="P:monocarboxylic acid biosynthetic process"/>
    <property type="evidence" value="ECO:0007669"/>
    <property type="project" value="UniProtKB-ARBA"/>
</dbReference>
<dbReference type="InterPro" id="IPR036736">
    <property type="entry name" value="ACP-like_sf"/>
</dbReference>
<dbReference type="InterPro" id="IPR001242">
    <property type="entry name" value="Condensation_dom"/>
</dbReference>
<dbReference type="PANTHER" id="PTHR45398:SF1">
    <property type="entry name" value="ENZYME, PUTATIVE (JCVI)-RELATED"/>
    <property type="match status" value="1"/>
</dbReference>
<accession>A0AB37UIV3</accession>
<dbReference type="GO" id="GO:0044550">
    <property type="term" value="P:secondary metabolite biosynthetic process"/>
    <property type="evidence" value="ECO:0007669"/>
    <property type="project" value="UniProtKB-ARBA"/>
</dbReference>
<dbReference type="InterPro" id="IPR009081">
    <property type="entry name" value="PP-bd_ACP"/>
</dbReference>
<dbReference type="Gene3D" id="3.30.559.10">
    <property type="entry name" value="Chloramphenicol acetyltransferase-like domain"/>
    <property type="match status" value="2"/>
</dbReference>
<evidence type="ECO:0000256" key="2">
    <source>
        <dbReference type="ARBA" id="ARBA00022450"/>
    </source>
</evidence>
<evidence type="ECO:0000313" key="6">
    <source>
        <dbReference type="Proteomes" id="UP000282574"/>
    </source>
</evidence>
<dbReference type="PROSITE" id="PS00012">
    <property type="entry name" value="PHOSPHOPANTETHEINE"/>
    <property type="match status" value="1"/>
</dbReference>
<keyword evidence="3" id="KW-0597">Phosphoprotein</keyword>
<evidence type="ECO:0000256" key="1">
    <source>
        <dbReference type="ARBA" id="ARBA00001957"/>
    </source>
</evidence>
<dbReference type="Pfam" id="PF00668">
    <property type="entry name" value="Condensation"/>
    <property type="match status" value="2"/>
</dbReference>
<dbReference type="FunFam" id="3.30.559.30:FF:000001">
    <property type="entry name" value="Non-ribosomal peptide synthetase"/>
    <property type="match status" value="1"/>
</dbReference>
<proteinExistence type="predicted"/>
<reference evidence="5 6" key="1">
    <citation type="journal article" date="2019" name="Genome Biol. Evol.">
        <title>Day and night: Metabolic profiles and evolutionary relationships of six axenic non-marine cyanobacteria.</title>
        <authorList>
            <person name="Will S.E."/>
            <person name="Henke P."/>
            <person name="Boedeker C."/>
            <person name="Huang S."/>
            <person name="Brinkmann H."/>
            <person name="Rohde M."/>
            <person name="Jarek M."/>
            <person name="Friedl T."/>
            <person name="Seufert S."/>
            <person name="Schumacher M."/>
            <person name="Overmann J."/>
            <person name="Neumann-Schaal M."/>
            <person name="Petersen J."/>
        </authorList>
    </citation>
    <scope>NUCLEOTIDE SEQUENCE [LARGE SCALE GENOMIC DNA]</scope>
    <source>
        <strain evidence="5 6">SAG 39.79</strain>
    </source>
</reference>
<dbReference type="AlphaFoldDB" id="A0AB37UIV3"/>
<dbReference type="CDD" id="cd19543">
    <property type="entry name" value="DCL_NRPS"/>
    <property type="match status" value="1"/>
</dbReference>
<gene>
    <name evidence="5" type="ORF">DSM107010_33710</name>
</gene>
<dbReference type="GO" id="GO:0003824">
    <property type="term" value="F:catalytic activity"/>
    <property type="evidence" value="ECO:0007669"/>
    <property type="project" value="InterPro"/>
</dbReference>
<dbReference type="PANTHER" id="PTHR45398">
    <property type="match status" value="1"/>
</dbReference>
<dbReference type="CDD" id="cd19531">
    <property type="entry name" value="LCL_NRPS-like"/>
    <property type="match status" value="1"/>
</dbReference>
<dbReference type="RefSeq" id="WP_106165787.1">
    <property type="nucleotide sequence ID" value="NZ_JAVKZF010000001.1"/>
</dbReference>
<dbReference type="InterPro" id="IPR023213">
    <property type="entry name" value="CAT-like_dom_sf"/>
</dbReference>
<sequence length="1045" mass="119493">MNKKNIEAIYPLSPTQQGMLFETLFAPNSGIHLEQSTFTLQGEVNVSACEQAWQRIIARHSVLRTGFVWKEQEQPLQVVLRQVAVPLEQQDWREYSLLEQQAQLQAYLQSNRDRGFNLFQPPLMHLALFQTGDRTYQLVWTSHHILMDGWCNPLLFQEFLSFYQALSQGQDLHLKPVRPYKDYIAWLKQQDELQVQEFWQKNLKNFTKTTPLGITAEPLTNSANKAKYDEQKIYLDATSTTVIKSLVKSHRLTLNTLVQGIWALLLCRYSNKDDVVFGITVSGRPANLPGIESAIGLFINTLPLRVKIDPQEKLWYWFNNIQNFNLELRQYEHSNAGQVHQCSELPGHLPLYESLLVFENYPVDINALQSAELKINISDSRSIGAQTKYALTLIASVESELHLKCVYDRRRFDSADVGQILEHFLTLLNRIVSNPEATLQTLLAQIPLAQIPRVRPLQKSAPVTENQVVQTQRTPVEEVLAGIWTEILGRECIGNHDNFFDLGGHSLLATQVISRLRDAFGVEIPLSYLFESPTIAECAQRIETKIRTGEKLETLPIKPVSRSKNLPLSFAQQRLWLLDQLDPGNHTYNIPTAVRLTGSLNITALEQSLKAVVSRHETLRTVFTTVEGQPVQKIQPITEITIARVDLRGNERSPQQRETEATHIALAEAQSPFNLAQGPLLRATLLQLDEAEYVLLLTMHHIISDLWSMTILIRELADFYAAFSQGKSLTLPDLPIQYADFSVWQREWLRLKVLETQLNYWKQQLKDAPIKLELPIDRPRPLQPTYTGTTQSFQLSKDLSDALKLLSRREDVTLSMTMLAAYNTLLYYYTKQEDILVGSAIANRNRSEIEGLIGFFVNSLVLRTDLSVNPSFSQLLHRTREVTLGAYAHQDLPFERLVGELQLERDLNYNPLFQVWFAFQNVATADIQKLTVSLPDLTLSPFDTNKQRVPFDLGLLLSEQAEGINGCFEYKTDLFESSTIVRMAEQLETLLQCAIAQPDIQLSQLVEKLKESDYQKQLNQEKEYKNTVRQKLMNIKQKSNISSKL</sequence>
<keyword evidence="2" id="KW-0596">Phosphopantetheine</keyword>
<dbReference type="Gene3D" id="1.10.1200.10">
    <property type="entry name" value="ACP-like"/>
    <property type="match status" value="1"/>
</dbReference>
<comment type="caution">
    <text evidence="5">The sequence shown here is derived from an EMBL/GenBank/DDBJ whole genome shotgun (WGS) entry which is preliminary data.</text>
</comment>
<evidence type="ECO:0000259" key="4">
    <source>
        <dbReference type="PROSITE" id="PS50075"/>
    </source>
</evidence>
<dbReference type="SUPFAM" id="SSF52777">
    <property type="entry name" value="CoA-dependent acyltransferases"/>
    <property type="match status" value="4"/>
</dbReference>
<dbReference type="InterPro" id="IPR006162">
    <property type="entry name" value="Ppantetheine_attach_site"/>
</dbReference>
<name>A0AB37UIV3_9CYAN</name>
<dbReference type="PROSITE" id="PS50075">
    <property type="entry name" value="CARRIER"/>
    <property type="match status" value="1"/>
</dbReference>
<dbReference type="GO" id="GO:0031177">
    <property type="term" value="F:phosphopantetheine binding"/>
    <property type="evidence" value="ECO:0007669"/>
    <property type="project" value="InterPro"/>
</dbReference>
<protein>
    <recommendedName>
        <fullName evidence="4">Carrier domain-containing protein</fullName>
    </recommendedName>
</protein>
<dbReference type="GO" id="GO:0008610">
    <property type="term" value="P:lipid biosynthetic process"/>
    <property type="evidence" value="ECO:0007669"/>
    <property type="project" value="UniProtKB-ARBA"/>
</dbReference>
<keyword evidence="6" id="KW-1185">Reference proteome</keyword>
<evidence type="ECO:0000256" key="3">
    <source>
        <dbReference type="ARBA" id="ARBA00022553"/>
    </source>
</evidence>
<dbReference type="FunFam" id="3.30.559.10:FF:000012">
    <property type="entry name" value="Non-ribosomal peptide synthetase"/>
    <property type="match status" value="1"/>
</dbReference>
<evidence type="ECO:0000313" key="5">
    <source>
        <dbReference type="EMBL" id="RUT11332.1"/>
    </source>
</evidence>
<organism evidence="5 6">
    <name type="scientific">Chroococcidiopsis cubana SAG 39.79</name>
    <dbReference type="NCBI Taxonomy" id="388085"/>
    <lineage>
        <taxon>Bacteria</taxon>
        <taxon>Bacillati</taxon>
        <taxon>Cyanobacteriota</taxon>
        <taxon>Cyanophyceae</taxon>
        <taxon>Chroococcidiopsidales</taxon>
        <taxon>Chroococcidiopsidaceae</taxon>
        <taxon>Chroococcidiopsis</taxon>
    </lineage>
</organism>
<dbReference type="Pfam" id="PF00550">
    <property type="entry name" value="PP-binding"/>
    <property type="match status" value="1"/>
</dbReference>
<dbReference type="FunFam" id="1.10.1200.10:FF:000016">
    <property type="entry name" value="Non-ribosomal peptide synthase"/>
    <property type="match status" value="1"/>
</dbReference>
<dbReference type="SUPFAM" id="SSF47336">
    <property type="entry name" value="ACP-like"/>
    <property type="match status" value="1"/>
</dbReference>